<evidence type="ECO:0000259" key="7">
    <source>
        <dbReference type="PROSITE" id="PS50835"/>
    </source>
</evidence>
<dbReference type="OrthoDB" id="8741746at2759"/>
<dbReference type="PANTHER" id="PTHR12080">
    <property type="entry name" value="SIGNALING LYMPHOCYTIC ACTIVATION MOLECULE"/>
    <property type="match status" value="1"/>
</dbReference>
<evidence type="ECO:0000256" key="2">
    <source>
        <dbReference type="ARBA" id="ARBA00022729"/>
    </source>
</evidence>
<dbReference type="InterPro" id="IPR036179">
    <property type="entry name" value="Ig-like_dom_sf"/>
</dbReference>
<dbReference type="Gene3D" id="2.60.40.10">
    <property type="entry name" value="Immunoglobulins"/>
    <property type="match status" value="2"/>
</dbReference>
<evidence type="ECO:0000256" key="3">
    <source>
        <dbReference type="ARBA" id="ARBA00023136"/>
    </source>
</evidence>
<evidence type="ECO:0000256" key="1">
    <source>
        <dbReference type="ARBA" id="ARBA00004370"/>
    </source>
</evidence>
<feature type="transmembrane region" description="Helical" evidence="5">
    <location>
        <begin position="221"/>
        <end position="242"/>
    </location>
</feature>
<dbReference type="InterPro" id="IPR013783">
    <property type="entry name" value="Ig-like_fold"/>
</dbReference>
<dbReference type="PROSITE" id="PS50835">
    <property type="entry name" value="IG_LIKE"/>
    <property type="match status" value="1"/>
</dbReference>
<keyword evidence="2 6" id="KW-0732">Signal</keyword>
<gene>
    <name evidence="8" type="ORF">AB205_0133100</name>
</gene>
<feature type="signal peptide" evidence="6">
    <location>
        <begin position="1"/>
        <end position="26"/>
    </location>
</feature>
<dbReference type="EMBL" id="KV948398">
    <property type="protein sequence ID" value="PIO25955.1"/>
    <property type="molecule type" value="Genomic_DNA"/>
</dbReference>
<organism evidence="8">
    <name type="scientific">Aquarana catesbeiana</name>
    <name type="common">American bullfrog</name>
    <name type="synonym">Rana catesbeiana</name>
    <dbReference type="NCBI Taxonomy" id="8400"/>
    <lineage>
        <taxon>Eukaryota</taxon>
        <taxon>Metazoa</taxon>
        <taxon>Chordata</taxon>
        <taxon>Craniata</taxon>
        <taxon>Vertebrata</taxon>
        <taxon>Euteleostomi</taxon>
        <taxon>Amphibia</taxon>
        <taxon>Batrachia</taxon>
        <taxon>Anura</taxon>
        <taxon>Neobatrachia</taxon>
        <taxon>Ranoidea</taxon>
        <taxon>Ranidae</taxon>
        <taxon>Aquarana</taxon>
    </lineage>
</organism>
<dbReference type="InterPro" id="IPR007110">
    <property type="entry name" value="Ig-like_dom"/>
</dbReference>
<keyword evidence="5" id="KW-0812">Transmembrane</keyword>
<evidence type="ECO:0000256" key="6">
    <source>
        <dbReference type="SAM" id="SignalP"/>
    </source>
</evidence>
<evidence type="ECO:0000256" key="5">
    <source>
        <dbReference type="SAM" id="Phobius"/>
    </source>
</evidence>
<feature type="chain" id="PRO_5013614369" description="Ig-like domain-containing protein" evidence="6">
    <location>
        <begin position="27"/>
        <end position="248"/>
    </location>
</feature>
<dbReference type="AlphaFoldDB" id="A0A2G9RDW3"/>
<dbReference type="InterPro" id="IPR015631">
    <property type="entry name" value="CD2/SLAM_rcpt"/>
</dbReference>
<name>A0A2G9RDW3_AQUCT</name>
<protein>
    <recommendedName>
        <fullName evidence="7">Ig-like domain-containing protein</fullName>
    </recommendedName>
</protein>
<comment type="subcellular location">
    <subcellularLocation>
        <location evidence="1">Membrane</location>
    </subcellularLocation>
</comment>
<sequence length="248" mass="27584">MEPKGGHVLLLCLMIIFRTVDVICEAQSEETRLVFGAEGGNVTLQLNRNDVEDVSWVYDDDVRVKTKPGKPIEIRDPNHKGNMWATEDASLVIMNLSLEDQKVYSADLLLKEKQESNVIRYDLKVYKILSAEDILLEGNITNTEPCGILMTCVVKEPNVTVTWRNGSGLIFTGNVLNIEDVHSSLSITCTAKNPISNITKAVKPSQFCRGKTADNKRNKGLGVIVSILLAVIVVCIITYFVYRRVAKT</sequence>
<evidence type="ECO:0000313" key="8">
    <source>
        <dbReference type="EMBL" id="PIO25955.1"/>
    </source>
</evidence>
<proteinExistence type="predicted"/>
<keyword evidence="4" id="KW-0325">Glycoprotein</keyword>
<accession>A0A2G9RDW3</accession>
<dbReference type="PANTHER" id="PTHR12080:SF55">
    <property type="entry name" value="LYMPHOCYTE FUNCTION-ASSOCIATED ANTIGEN 3"/>
    <property type="match status" value="1"/>
</dbReference>
<keyword evidence="3 5" id="KW-0472">Membrane</keyword>
<dbReference type="SUPFAM" id="SSF48726">
    <property type="entry name" value="Immunoglobulin"/>
    <property type="match status" value="1"/>
</dbReference>
<keyword evidence="5" id="KW-1133">Transmembrane helix</keyword>
<dbReference type="GO" id="GO:0016020">
    <property type="term" value="C:membrane"/>
    <property type="evidence" value="ECO:0007669"/>
    <property type="project" value="UniProtKB-SubCell"/>
</dbReference>
<feature type="domain" description="Ig-like" evidence="7">
    <location>
        <begin position="137"/>
        <end position="205"/>
    </location>
</feature>
<evidence type="ECO:0000256" key="4">
    <source>
        <dbReference type="ARBA" id="ARBA00023180"/>
    </source>
</evidence>
<reference evidence="8" key="1">
    <citation type="submission" date="2017-08" db="EMBL/GenBank/DDBJ databases">
        <title>Assembly of the North American Bullfrog Genome.</title>
        <authorList>
            <person name="Warren R.L."/>
            <person name="Vandervalk B.P."/>
            <person name="Kucuk E."/>
            <person name="Birol I."/>
            <person name="Helbing C."/>
            <person name="Pandoh P."/>
            <person name="Behsaz B."/>
            <person name="Mohamadi H."/>
            <person name="Chu J."/>
            <person name="Jackman S."/>
            <person name="Hammond S.A."/>
            <person name="Veldhoen N."/>
            <person name="Kirk H."/>
            <person name="Zhao Y."/>
            <person name="Coope R."/>
            <person name="Pleasance S."/>
            <person name="Moore R."/>
            <person name="Holt R."/>
        </authorList>
    </citation>
    <scope>NUCLEOTIDE SEQUENCE</scope>
    <source>
        <strain evidence="8">Bruno</strain>
        <tissue evidence="8">Liver</tissue>
    </source>
</reference>